<organism evidence="1 2">
    <name type="scientific">Candidatus Brocadia sinica JPN1</name>
    <dbReference type="NCBI Taxonomy" id="1197129"/>
    <lineage>
        <taxon>Bacteria</taxon>
        <taxon>Pseudomonadati</taxon>
        <taxon>Planctomycetota</taxon>
        <taxon>Candidatus Brocadiia</taxon>
        <taxon>Candidatus Brocadiales</taxon>
        <taxon>Candidatus Brocadiaceae</taxon>
        <taxon>Candidatus Brocadia</taxon>
    </lineage>
</organism>
<dbReference type="Proteomes" id="UP000032309">
    <property type="component" value="Unassembled WGS sequence"/>
</dbReference>
<keyword evidence="2" id="KW-1185">Reference proteome</keyword>
<protein>
    <submittedName>
        <fullName evidence="1">Uncharacterized protein</fullName>
    </submittedName>
</protein>
<proteinExistence type="predicted"/>
<evidence type="ECO:0000313" key="2">
    <source>
        <dbReference type="Proteomes" id="UP000032309"/>
    </source>
</evidence>
<accession>A0ABQ0K402</accession>
<dbReference type="EMBL" id="BAFN01000003">
    <property type="protein sequence ID" value="GAN35410.1"/>
    <property type="molecule type" value="Genomic_DNA"/>
</dbReference>
<name>A0ABQ0K402_9BACT</name>
<evidence type="ECO:0000313" key="1">
    <source>
        <dbReference type="EMBL" id="GAN35410.1"/>
    </source>
</evidence>
<gene>
    <name evidence="1" type="ORF">BROSI_C0014</name>
</gene>
<comment type="caution">
    <text evidence="1">The sequence shown here is derived from an EMBL/GenBank/DDBJ whole genome shotgun (WGS) entry which is preliminary data.</text>
</comment>
<sequence>MVQYTFGSLFPSKVKVMILIFAYSLPIEEKVF</sequence>
<reference evidence="2" key="1">
    <citation type="journal article" date="2015" name="Genome Announc.">
        <title>Draft Genome Sequence of an Anaerobic Ammonium-Oxidizing Bacterium, "Candidatus Brocadia sinica".</title>
        <authorList>
            <person name="Oshiki M."/>
            <person name="Shinyako-Hata K."/>
            <person name="Satoh H."/>
            <person name="Okabe S."/>
        </authorList>
    </citation>
    <scope>NUCLEOTIDE SEQUENCE [LARGE SCALE GENOMIC DNA]</scope>
    <source>
        <strain evidence="2">JPN1</strain>
    </source>
</reference>